<name>A0A1G8RYT2_9CLOT</name>
<feature type="transmembrane region" description="Helical" evidence="2">
    <location>
        <begin position="12"/>
        <end position="31"/>
    </location>
</feature>
<feature type="transmembrane region" description="Helical" evidence="2">
    <location>
        <begin position="134"/>
        <end position="158"/>
    </location>
</feature>
<dbReference type="Proteomes" id="UP000183255">
    <property type="component" value="Unassembled WGS sequence"/>
</dbReference>
<feature type="transmembrane region" description="Helical" evidence="2">
    <location>
        <begin position="348"/>
        <end position="373"/>
    </location>
</feature>
<dbReference type="GO" id="GO:0015293">
    <property type="term" value="F:symporter activity"/>
    <property type="evidence" value="ECO:0007669"/>
    <property type="project" value="UniProtKB-UniRule"/>
</dbReference>
<keyword evidence="1" id="KW-0813">Transport</keyword>
<sequence>MTNSTNAKKALKLYGMPWWFATAAILVVYLAAYLEVLSTDMAGTLALMLAIAVPLYEIGKRIPIWNKYVGGGLVLTFLGTAALVQYNVIPAKYTESIAIFMDDTNFLTFFIIVLITGSVLSLDRDILLKSFAGYVPAILGGVVGAALLGILGGLLFGVNPILILLQYVLPVMGGGNGAGAIPLSQIYADVTGGSSDSYYAFAIVILTIANIFAIMTAAMLNSLGEKKPEWTGDKKTLLRNSNFVVKDDSNEKVSMNDIGAGLFLGVSAFTFGRVMSSKILPTIFGAPIHQLAYMIIFVVILAATGVVPKSIRLGAKKLQSFITTALTIVVMVGVGADMDLGEFVAALTLQNAVIALLIVIGAILGSAIVGYFVGFYPIDAAITAGLCMANRGGSGDIAVLGAADRMELMAYAQLSSRLGGAIILILGSFAFSFLM</sequence>
<feature type="transmembrane region" description="Helical" evidence="2">
    <location>
        <begin position="318"/>
        <end position="336"/>
    </location>
</feature>
<dbReference type="RefSeq" id="WP_031577445.1">
    <property type="nucleotide sequence ID" value="NZ_FNDZ01000010.1"/>
</dbReference>
<evidence type="ECO:0000313" key="4">
    <source>
        <dbReference type="Proteomes" id="UP000183255"/>
    </source>
</evidence>
<feature type="transmembrane region" description="Helical" evidence="2">
    <location>
        <begin position="106"/>
        <end position="122"/>
    </location>
</feature>
<dbReference type="AlphaFoldDB" id="A0A1G8RYT2"/>
<accession>A0A1G8RYT2</accession>
<feature type="transmembrane region" description="Helical" evidence="2">
    <location>
        <begin position="288"/>
        <end position="306"/>
    </location>
</feature>
<proteinExistence type="inferred from homology"/>
<feature type="transmembrane region" description="Helical" evidence="2">
    <location>
        <begin position="198"/>
        <end position="220"/>
    </location>
</feature>
<dbReference type="GO" id="GO:0005886">
    <property type="term" value="C:plasma membrane"/>
    <property type="evidence" value="ECO:0007669"/>
    <property type="project" value="UniProtKB-UniRule"/>
</dbReference>
<protein>
    <submittedName>
        <fullName evidence="3">Na+/citrate or Na+/malate symporter</fullName>
    </submittedName>
</protein>
<dbReference type="InterPro" id="IPR004679">
    <property type="entry name" value="2-OHcarboxylate_transport"/>
</dbReference>
<dbReference type="PANTHER" id="PTHR40033:SF1">
    <property type="entry name" value="CITRATE-SODIUM SYMPORTER"/>
    <property type="match status" value="1"/>
</dbReference>
<keyword evidence="1 2" id="KW-0472">Membrane</keyword>
<dbReference type="PANTHER" id="PTHR40033">
    <property type="entry name" value="NA(+)-MALATE SYMPORTER"/>
    <property type="match status" value="1"/>
</dbReference>
<feature type="transmembrane region" description="Helical" evidence="2">
    <location>
        <begin position="414"/>
        <end position="434"/>
    </location>
</feature>
<comment type="similarity">
    <text evidence="1">Belongs to the 2-hydroxycarboxylate transporter (2-HCT) (TC 2.A.24) family.</text>
</comment>
<dbReference type="PIRSF" id="PIRSF005348">
    <property type="entry name" value="YxkH"/>
    <property type="match status" value="1"/>
</dbReference>
<evidence type="ECO:0000256" key="1">
    <source>
        <dbReference type="PIRNR" id="PIRNR005348"/>
    </source>
</evidence>
<dbReference type="GO" id="GO:0008514">
    <property type="term" value="F:organic anion transmembrane transporter activity"/>
    <property type="evidence" value="ECO:0007669"/>
    <property type="project" value="InterPro"/>
</dbReference>
<keyword evidence="1" id="KW-0769">Symport</keyword>
<feature type="transmembrane region" description="Helical" evidence="2">
    <location>
        <begin position="258"/>
        <end position="276"/>
    </location>
</feature>
<reference evidence="3 4" key="1">
    <citation type="submission" date="2016-10" db="EMBL/GenBank/DDBJ databases">
        <authorList>
            <person name="de Groot N.N."/>
        </authorList>
    </citation>
    <scope>NUCLEOTIDE SEQUENCE [LARGE SCALE GENOMIC DNA]</scope>
    <source>
        <strain evidence="3 4">CGMCC 1.5058</strain>
    </source>
</reference>
<evidence type="ECO:0000256" key="2">
    <source>
        <dbReference type="SAM" id="Phobius"/>
    </source>
</evidence>
<keyword evidence="2" id="KW-1133">Transmembrane helix</keyword>
<dbReference type="EMBL" id="FNDZ01000010">
    <property type="protein sequence ID" value="SDJ21715.1"/>
    <property type="molecule type" value="Genomic_DNA"/>
</dbReference>
<organism evidence="3 4">
    <name type="scientific">Proteiniclasticum ruminis</name>
    <dbReference type="NCBI Taxonomy" id="398199"/>
    <lineage>
        <taxon>Bacteria</taxon>
        <taxon>Bacillati</taxon>
        <taxon>Bacillota</taxon>
        <taxon>Clostridia</taxon>
        <taxon>Eubacteriales</taxon>
        <taxon>Clostridiaceae</taxon>
        <taxon>Proteiniclasticum</taxon>
    </lineage>
</organism>
<feature type="transmembrane region" description="Helical" evidence="2">
    <location>
        <begin position="37"/>
        <end position="56"/>
    </location>
</feature>
<feature type="transmembrane region" description="Helical" evidence="2">
    <location>
        <begin position="68"/>
        <end position="86"/>
    </location>
</feature>
<evidence type="ECO:0000313" key="3">
    <source>
        <dbReference type="EMBL" id="SDJ21715.1"/>
    </source>
</evidence>
<gene>
    <name evidence="3" type="ORF">SAMN05421804_1105</name>
</gene>
<keyword evidence="2" id="KW-0812">Transmembrane</keyword>
<dbReference type="Pfam" id="PF03390">
    <property type="entry name" value="2HCT"/>
    <property type="match status" value="1"/>
</dbReference>